<dbReference type="Gene3D" id="3.40.50.280">
    <property type="entry name" value="Cobalamin-binding domain"/>
    <property type="match status" value="1"/>
</dbReference>
<keyword evidence="12" id="KW-1185">Reference proteome</keyword>
<dbReference type="InterPro" id="IPR006158">
    <property type="entry name" value="Cobalamin-bd"/>
</dbReference>
<name>A0A0R0CS13_9GAMM</name>
<organism evidence="11 12">
    <name type="scientific">Stenotrophomonas terrae</name>
    <dbReference type="NCBI Taxonomy" id="405446"/>
    <lineage>
        <taxon>Bacteria</taxon>
        <taxon>Pseudomonadati</taxon>
        <taxon>Pseudomonadota</taxon>
        <taxon>Gammaproteobacteria</taxon>
        <taxon>Lysobacterales</taxon>
        <taxon>Lysobacteraceae</taxon>
        <taxon>Stenotrophomonas</taxon>
    </lineage>
</organism>
<keyword evidence="2 9" id="KW-0846">Cobalamin</keyword>
<evidence type="ECO:0000256" key="6">
    <source>
        <dbReference type="ARBA" id="ARBA00023186"/>
    </source>
</evidence>
<protein>
    <recommendedName>
        <fullName evidence="9">Fused isobutyryl-CoA mutase</fullName>
    </recommendedName>
    <domain>
        <recommendedName>
            <fullName evidence="9">Isobutyryl-CoA mutase</fullName>
            <shortName evidence="9">ICM</shortName>
            <ecNumber evidence="9">5.4.99.13</ecNumber>
        </recommendedName>
    </domain>
    <domain>
        <recommendedName>
            <fullName evidence="9">P-loop GTPase</fullName>
            <ecNumber evidence="9">3.6.5.-</ecNumber>
        </recommendedName>
        <alternativeName>
            <fullName evidence="9">G-protein chaperone</fullName>
        </alternativeName>
    </domain>
</protein>
<dbReference type="SUPFAM" id="SSF52242">
    <property type="entry name" value="Cobalamin (vitamin B12)-binding domain"/>
    <property type="match status" value="1"/>
</dbReference>
<dbReference type="Gene3D" id="3.20.20.240">
    <property type="entry name" value="Methylmalonyl-CoA mutase"/>
    <property type="match status" value="1"/>
</dbReference>
<comment type="catalytic activity">
    <reaction evidence="9">
        <text>2-methylpropanoyl-CoA = butanoyl-CoA</text>
        <dbReference type="Rhea" id="RHEA:13141"/>
        <dbReference type="ChEBI" id="CHEBI:57338"/>
        <dbReference type="ChEBI" id="CHEBI:57371"/>
        <dbReference type="EC" id="5.4.99.13"/>
    </reaction>
</comment>
<dbReference type="Pfam" id="PF03308">
    <property type="entry name" value="MeaB"/>
    <property type="match status" value="1"/>
</dbReference>
<feature type="binding site" evidence="9">
    <location>
        <position position="920"/>
    </location>
    <ligand>
        <name>substrate</name>
    </ligand>
</feature>
<dbReference type="RefSeq" id="WP_057626554.1">
    <property type="nucleotide sequence ID" value="NZ_LDJJ01000006.1"/>
</dbReference>
<comment type="subunit">
    <text evidence="9">Homodimer.</text>
</comment>
<evidence type="ECO:0000256" key="1">
    <source>
        <dbReference type="ARBA" id="ARBA00001922"/>
    </source>
</evidence>
<dbReference type="Gene3D" id="3.40.50.300">
    <property type="entry name" value="P-loop containing nucleotide triphosphate hydrolases"/>
    <property type="match status" value="1"/>
</dbReference>
<comment type="cofactor">
    <cofactor evidence="1 9">
        <name>adenosylcob(III)alamin</name>
        <dbReference type="ChEBI" id="CHEBI:18408"/>
    </cofactor>
</comment>
<dbReference type="GO" id="GO:0005525">
    <property type="term" value="F:GTP binding"/>
    <property type="evidence" value="ECO:0007669"/>
    <property type="project" value="UniProtKB-UniRule"/>
</dbReference>
<feature type="binding site" evidence="9">
    <location>
        <position position="303"/>
    </location>
    <ligand>
        <name>Mg(2+)</name>
        <dbReference type="ChEBI" id="CHEBI:18420"/>
        <label>1</label>
        <note>catalytic</note>
    </ligand>
</feature>
<dbReference type="InterPro" id="IPR016176">
    <property type="entry name" value="Cbl-dep_enz_cat"/>
</dbReference>
<feature type="binding site" evidence="9">
    <location>
        <position position="831"/>
    </location>
    <ligand>
        <name>substrate</name>
    </ligand>
</feature>
<keyword evidence="8 9" id="KW-0170">Cobalt</keyword>
<comment type="function">
    <text evidence="9">Catalyzes the reversible interconversion of isobutyryl-CoA and n-butyryl-CoA, using radical chemistry. Also exhibits GTPase activity, associated with its G-protein domain (MeaI) that functions as a chaperone that assists cofactor delivery and proper holo-enzyme assembly.</text>
</comment>
<feature type="binding site" evidence="9">
    <location>
        <begin position="350"/>
        <end position="353"/>
    </location>
    <ligand>
        <name>GTP</name>
        <dbReference type="ChEBI" id="CHEBI:37565"/>
    </ligand>
</feature>
<reference evidence="11 12" key="1">
    <citation type="submission" date="2015-05" db="EMBL/GenBank/DDBJ databases">
        <title>Genome sequencing and analysis of members of genus Stenotrophomonas.</title>
        <authorList>
            <person name="Patil P.P."/>
            <person name="Midha S."/>
            <person name="Patil P.B."/>
        </authorList>
    </citation>
    <scope>NUCLEOTIDE SEQUENCE [LARGE SCALE GENOMIC DNA]</scope>
    <source>
        <strain evidence="11 12">DSM 18941</strain>
    </source>
</reference>
<comment type="caution">
    <text evidence="9">Lacks conserved residue(s) required for the propagation of feature annotation.</text>
</comment>
<dbReference type="InterPro" id="IPR036724">
    <property type="entry name" value="Cobalamin-bd_sf"/>
</dbReference>
<feature type="binding site" evidence="9">
    <location>
        <position position="217"/>
    </location>
    <ligand>
        <name>Mg(2+)</name>
        <dbReference type="ChEBI" id="CHEBI:18420"/>
        <label>1</label>
        <note>catalytic</note>
    </ligand>
</feature>
<sequence length="1175" mass="130792">MSTPASQLPQTQPETTPLRFVTAASLFDGHDAAINIMRRLIQAQGAEVIHLGHNRSVEDVVRAALQEDADAIALSSYQGGHVEYFKYMVDMLREKGAGHIKVFGGGGGTITPEEIRELQAYGVERIYHPNDGMKMGLVEMIEDVVARAGKAREAAAHHDEIETPSIEDEIGIGRVLSELEDGGHSEVGLGHLRKQWQLAAGATPVIGITGTGGAGKSSVTDELLNRFLASFPQMRIAVISVDPTRRRTGGALLGDRIRMNSLRSKRVYMRSMATRRQHAAINTVLRDCIGFLKSLHFDLVIVETAGIGQSDSEIVDLVDFPMYVMTSDFGAPSQLEKIDMLDYAELVVLNKFDKRGAEDALRDVRKQWKRNRVAFTMKDEDVPVYPTIASQFNDPGISWMFANLCRLLSARTKAELAPQIDTTLKEPRATVLIPGSRVRYLAEIAEQGRGINARIESQAEVAERAQGLWQALKELDDAALPNALDLYAGDALLPSPAGRGAQVDRSLLILRQRYNDAVQSLDSEALRLLREWPARLKSITEPVNEYQVRGKTIRVENYRESLSHQQIPKIAAPTYRSWGELLVFLQKENLPGSYPYTGGVYPYRRSGEDPIRMFAGEGTPERTNRRFHYLSVGQPAARLSTAFDSVTLYGEDPAPRPDIYGKIGNSGVNIPTLDDMKKLYSGFDLCAPTTSVSMTINGPAPMILAMFMNTAVDQQIEKYLQEDPARWAEAEAKIAKLFEGRGRPQYHGELPPTNNGLGLALLGVTGDQLVDADTYARIKAETLSTVRGTVQADILKEDQAQNTCIFSTEFALRMMGDIQQYFVDHKVRNFYSVSISGYHIAEAGANPISQLAFTLSNGFTIVEYYLARGMKIDDFAPNLSFFFSNGMDPEYTVIGRVARRIWARAMRERYGANERSQMMKYHIQTSGRSLHAQEIQFNDIRTTLQALYALFDNCNSLHTNAYDEAITTPTEESVRRAVAIQMIINKELGLNFCENPWQGSFIVDKLTDIVEEAVYKEFEAISERGGVLGAMDTMYQRGKIQEESLYYEHKKHDGSLPLVGVNMFLPKEHAGEVATEIELIRSTEEEKGQQIENVHSWQRNRNALAPAGETSHSHEVEGLAANGEAHDGHGLAYLQKTARDRRNVFEALIEAVKTHSLGQISHALYDVGGEYRRNM</sequence>
<dbReference type="EC" id="5.4.99.13" evidence="9"/>
<keyword evidence="7 9" id="KW-0413">Isomerase</keyword>
<dbReference type="PROSITE" id="PS51332">
    <property type="entry name" value="B12_BINDING"/>
    <property type="match status" value="1"/>
</dbReference>
<dbReference type="OrthoDB" id="9762378at2"/>
<evidence type="ECO:0000256" key="5">
    <source>
        <dbReference type="ARBA" id="ARBA00023134"/>
    </source>
</evidence>
<dbReference type="InterPro" id="IPR033669">
    <property type="entry name" value="IcmF"/>
</dbReference>
<evidence type="ECO:0000256" key="4">
    <source>
        <dbReference type="ARBA" id="ARBA00022801"/>
    </source>
</evidence>
<dbReference type="InterPro" id="IPR006099">
    <property type="entry name" value="MeMalonylCoA_mutase_a/b_cat"/>
</dbReference>
<comment type="caution">
    <text evidence="11">The sequence shown here is derived from an EMBL/GenBank/DDBJ whole genome shotgun (WGS) entry which is preliminary data.</text>
</comment>
<evidence type="ECO:0000256" key="7">
    <source>
        <dbReference type="ARBA" id="ARBA00023235"/>
    </source>
</evidence>
<keyword evidence="3 9" id="KW-0547">Nucleotide-binding</keyword>
<comment type="domain">
    <text evidence="9">Is composed of four functional domains: the N-terminal 5'-deoxyadenosylcobalamin binding region that is homologous to the small subunit of ICM (IcmB), a middle P-loop GTPase domain (MeaI) that likely acts as a chaperone for ICM, a structured linker region involved in dimer formation, and a C-terminal part that is homologous to the large substrate-binding subunit of ICM (IcmA).</text>
</comment>
<feature type="binding site" evidence="9">
    <location>
        <position position="258"/>
    </location>
    <ligand>
        <name>GTP</name>
        <dbReference type="ChEBI" id="CHEBI:37565"/>
    </ligand>
</feature>
<dbReference type="GO" id="GO:0006637">
    <property type="term" value="P:acyl-CoA metabolic process"/>
    <property type="evidence" value="ECO:0007669"/>
    <property type="project" value="UniProtKB-UniRule"/>
</dbReference>
<feature type="binding site" description="axial binding residue" evidence="9">
    <location>
        <position position="30"/>
    </location>
    <ligand>
        <name>adenosylcob(III)alamin</name>
        <dbReference type="ChEBI" id="CHEBI:18408"/>
    </ligand>
    <ligandPart>
        <name>Co</name>
        <dbReference type="ChEBI" id="CHEBI:27638"/>
    </ligandPart>
</feature>
<feature type="binding site" evidence="9">
    <location>
        <position position="304"/>
    </location>
    <ligand>
        <name>Mg(2+)</name>
        <dbReference type="ChEBI" id="CHEBI:18420"/>
        <label>2</label>
    </ligand>
</feature>
<comment type="catalytic activity">
    <reaction evidence="9">
        <text>GTP + H2O = GDP + phosphate + H(+)</text>
        <dbReference type="Rhea" id="RHEA:19669"/>
        <dbReference type="ChEBI" id="CHEBI:15377"/>
        <dbReference type="ChEBI" id="CHEBI:15378"/>
        <dbReference type="ChEBI" id="CHEBI:37565"/>
        <dbReference type="ChEBI" id="CHEBI:43474"/>
        <dbReference type="ChEBI" id="CHEBI:58189"/>
    </reaction>
</comment>
<evidence type="ECO:0000256" key="2">
    <source>
        <dbReference type="ARBA" id="ARBA00022628"/>
    </source>
</evidence>
<dbReference type="PATRIC" id="fig|405446.3.peg.3030"/>
<dbReference type="SUPFAM" id="SSF51703">
    <property type="entry name" value="Cobalamin (vitamin B12)-dependent enzymes"/>
    <property type="match status" value="1"/>
</dbReference>
<dbReference type="GO" id="GO:0031419">
    <property type="term" value="F:cobalamin binding"/>
    <property type="evidence" value="ECO:0007669"/>
    <property type="project" value="UniProtKB-UniRule"/>
</dbReference>
<accession>A0A0R0CS13</accession>
<dbReference type="Pfam" id="PF02310">
    <property type="entry name" value="B12-binding"/>
    <property type="match status" value="1"/>
</dbReference>
<dbReference type="EMBL" id="LDJJ01000006">
    <property type="protein sequence ID" value="KRG72187.1"/>
    <property type="molecule type" value="Genomic_DNA"/>
</dbReference>
<keyword evidence="9" id="KW-0479">Metal-binding</keyword>
<evidence type="ECO:0000313" key="12">
    <source>
        <dbReference type="Proteomes" id="UP000051863"/>
    </source>
</evidence>
<dbReference type="GO" id="GO:0034784">
    <property type="term" value="F:pivalyl-CoA mutase activity"/>
    <property type="evidence" value="ECO:0007669"/>
    <property type="project" value="InterPro"/>
</dbReference>
<feature type="binding site" evidence="9">
    <location>
        <position position="242"/>
    </location>
    <ligand>
        <name>Mg(2+)</name>
        <dbReference type="ChEBI" id="CHEBI:18420"/>
        <label>2</label>
    </ligand>
</feature>
<feature type="binding site" evidence="9">
    <location>
        <position position="1174"/>
    </location>
    <ligand>
        <name>GTP</name>
        <dbReference type="ChEBI" id="CHEBI:37565"/>
    </ligand>
</feature>
<keyword evidence="4 9" id="KW-0378">Hydrolase</keyword>
<dbReference type="SUPFAM" id="SSF52540">
    <property type="entry name" value="P-loop containing nucleoside triphosphate hydrolases"/>
    <property type="match status" value="1"/>
</dbReference>
<evidence type="ECO:0000256" key="3">
    <source>
        <dbReference type="ARBA" id="ARBA00022741"/>
    </source>
</evidence>
<evidence type="ECO:0000259" key="10">
    <source>
        <dbReference type="PROSITE" id="PS51332"/>
    </source>
</evidence>
<keyword evidence="9" id="KW-0511">Multifunctional enzyme</keyword>
<comment type="cofactor">
    <cofactor evidence="9">
        <name>Mg(2+)</name>
        <dbReference type="ChEBI" id="CHEBI:18420"/>
    </cofactor>
</comment>
<feature type="binding site" evidence="9">
    <location>
        <position position="880"/>
    </location>
    <ligand>
        <name>substrate</name>
    </ligand>
</feature>
<dbReference type="Pfam" id="PF01642">
    <property type="entry name" value="MM_CoA_mutase"/>
    <property type="match status" value="2"/>
</dbReference>
<dbReference type="PANTHER" id="PTHR43087:SF1">
    <property type="entry name" value="LAO_AO TRANSPORT SYSTEM ATPASE"/>
    <property type="match status" value="1"/>
</dbReference>
<proteinExistence type="inferred from homology"/>
<dbReference type="PANTHER" id="PTHR43087">
    <property type="entry name" value="LYSINE/ARGININE/ORNITHINE TRANSPORT SYSTEM KINASE"/>
    <property type="match status" value="1"/>
</dbReference>
<keyword evidence="6 9" id="KW-0143">Chaperone</keyword>
<feature type="binding site" evidence="9">
    <location>
        <position position="255"/>
    </location>
    <ligand>
        <name>Mg(2+)</name>
        <dbReference type="ChEBI" id="CHEBI:18420"/>
        <label>1</label>
        <note>catalytic</note>
    </ligand>
</feature>
<dbReference type="InterPro" id="IPR027417">
    <property type="entry name" value="P-loop_NTPase"/>
</dbReference>
<dbReference type="Proteomes" id="UP000051863">
    <property type="component" value="Unassembled WGS sequence"/>
</dbReference>
<dbReference type="GO" id="GO:0000287">
    <property type="term" value="F:magnesium ion binding"/>
    <property type="evidence" value="ECO:0007669"/>
    <property type="project" value="UniProtKB-UniRule"/>
</dbReference>
<dbReference type="CDD" id="cd02071">
    <property type="entry name" value="MM_CoA_mut_B12_BD"/>
    <property type="match status" value="1"/>
</dbReference>
<feature type="binding site" evidence="9">
    <location>
        <position position="638"/>
    </location>
    <ligand>
        <name>substrate</name>
    </ligand>
</feature>
<dbReference type="GO" id="GO:0047727">
    <property type="term" value="F:isobutyryl-CoA mutase activity"/>
    <property type="evidence" value="ECO:0007669"/>
    <property type="project" value="UniProtKB-UniRule"/>
</dbReference>
<evidence type="ECO:0000256" key="9">
    <source>
        <dbReference type="HAMAP-Rule" id="MF_02050"/>
    </source>
</evidence>
<dbReference type="HAMAP" id="MF_02050">
    <property type="entry name" value="IcmF"/>
    <property type="match status" value="1"/>
</dbReference>
<dbReference type="InterPro" id="IPR052040">
    <property type="entry name" value="GTPase/Isobutyryl-CoA_mutase"/>
</dbReference>
<gene>
    <name evidence="9" type="primary">icmF</name>
    <name evidence="11" type="ORF">ABB27_01995</name>
</gene>
<feature type="binding site" evidence="9">
    <location>
        <position position="255"/>
    </location>
    <ligand>
        <name>Mg(2+)</name>
        <dbReference type="ChEBI" id="CHEBI:18420"/>
        <label>2</label>
    </ligand>
</feature>
<dbReference type="EC" id="3.6.5.-" evidence="9"/>
<feature type="binding site" evidence="9">
    <location>
        <position position="787"/>
    </location>
    <ligand>
        <name>substrate</name>
    </ligand>
</feature>
<feature type="binding site" evidence="9">
    <location>
        <position position="241"/>
    </location>
    <ligand>
        <name>Mg(2+)</name>
        <dbReference type="ChEBI" id="CHEBI:18420"/>
        <label>2</label>
    </ligand>
</feature>
<comment type="similarity">
    <text evidence="9">Belongs to the IcmF family.</text>
</comment>
<dbReference type="AlphaFoldDB" id="A0A0R0CS13"/>
<feature type="binding site" evidence="9">
    <location>
        <position position="915"/>
    </location>
    <ligand>
        <name>substrate</name>
    </ligand>
</feature>
<evidence type="ECO:0000313" key="11">
    <source>
        <dbReference type="EMBL" id="KRG72187.1"/>
    </source>
</evidence>
<feature type="domain" description="B12-binding" evidence="10">
    <location>
        <begin position="17"/>
        <end position="148"/>
    </location>
</feature>
<keyword evidence="5 9" id="KW-0342">GTP-binding</keyword>
<evidence type="ECO:0000256" key="8">
    <source>
        <dbReference type="ARBA" id="ARBA00023285"/>
    </source>
</evidence>
<dbReference type="GO" id="GO:0003924">
    <property type="term" value="F:GTPase activity"/>
    <property type="evidence" value="ECO:0007669"/>
    <property type="project" value="UniProtKB-UniRule"/>
</dbReference>
<feature type="binding site" evidence="9">
    <location>
        <position position="303"/>
    </location>
    <ligand>
        <name>Mg(2+)</name>
        <dbReference type="ChEBI" id="CHEBI:18420"/>
        <label>2</label>
    </ligand>
</feature>
<feature type="binding site" evidence="9">
    <location>
        <begin position="213"/>
        <end position="218"/>
    </location>
    <ligand>
        <name>GTP</name>
        <dbReference type="ChEBI" id="CHEBI:37565"/>
    </ligand>
</feature>
<keyword evidence="9" id="KW-0460">Magnesium</keyword>